<keyword evidence="13" id="KW-1185">Reference proteome</keyword>
<dbReference type="Gene3D" id="1.10.1520.10">
    <property type="entry name" value="Ribonuclease III domain"/>
    <property type="match status" value="1"/>
</dbReference>
<evidence type="ECO:0000259" key="11">
    <source>
        <dbReference type="PROSITE" id="PS50142"/>
    </source>
</evidence>
<dbReference type="SUPFAM" id="SSF69065">
    <property type="entry name" value="RNase III domain-like"/>
    <property type="match status" value="2"/>
</dbReference>
<evidence type="ECO:0000256" key="8">
    <source>
        <dbReference type="ARBA" id="ARBA00022884"/>
    </source>
</evidence>
<evidence type="ECO:0000256" key="4">
    <source>
        <dbReference type="ARBA" id="ARBA00022723"/>
    </source>
</evidence>
<dbReference type="GO" id="GO:0003723">
    <property type="term" value="F:RNA binding"/>
    <property type="evidence" value="ECO:0007669"/>
    <property type="project" value="UniProtKB-UniRule"/>
</dbReference>
<reference evidence="12 13" key="1">
    <citation type="submission" date="2017-11" db="EMBL/GenBank/DDBJ databases">
        <title>De-novo sequencing of pomegranate (Punica granatum L.) genome.</title>
        <authorList>
            <person name="Akparov Z."/>
            <person name="Amiraslanov A."/>
            <person name="Hajiyeva S."/>
            <person name="Abbasov M."/>
            <person name="Kaur K."/>
            <person name="Hamwieh A."/>
            <person name="Solovyev V."/>
            <person name="Salamov A."/>
            <person name="Braich B."/>
            <person name="Kosarev P."/>
            <person name="Mahmoud A."/>
            <person name="Hajiyev E."/>
            <person name="Babayeva S."/>
            <person name="Izzatullayeva V."/>
            <person name="Mammadov A."/>
            <person name="Mammadov A."/>
            <person name="Sharifova S."/>
            <person name="Ojaghi J."/>
            <person name="Eynullazada K."/>
            <person name="Bayramov B."/>
            <person name="Abdulazimova A."/>
            <person name="Shahmuradov I."/>
        </authorList>
    </citation>
    <scope>NUCLEOTIDE SEQUENCE [LARGE SCALE GENOMIC DNA]</scope>
    <source>
        <strain evidence="13">cv. AG2017</strain>
        <tissue evidence="12">Leaf</tissue>
    </source>
</reference>
<feature type="domain" description="DRBM" evidence="10">
    <location>
        <begin position="217"/>
        <end position="284"/>
    </location>
</feature>
<dbReference type="Gene3D" id="3.30.160.20">
    <property type="match status" value="1"/>
</dbReference>
<dbReference type="GO" id="GO:0046872">
    <property type="term" value="F:metal ion binding"/>
    <property type="evidence" value="ECO:0007669"/>
    <property type="project" value="UniProtKB-KW"/>
</dbReference>
<dbReference type="STRING" id="22663.A0A2I0IM87"/>
<comment type="caution">
    <text evidence="12">The sequence shown here is derived from an EMBL/GenBank/DDBJ whole genome shotgun (WGS) entry which is preliminary data.</text>
</comment>
<evidence type="ECO:0000256" key="9">
    <source>
        <dbReference type="PROSITE-ProRule" id="PRU00266"/>
    </source>
</evidence>
<proteinExistence type="predicted"/>
<dbReference type="PROSITE" id="PS00517">
    <property type="entry name" value="RNASE_3_1"/>
    <property type="match status" value="1"/>
</dbReference>
<dbReference type="PANTHER" id="PTHR14950">
    <property type="entry name" value="DICER-RELATED"/>
    <property type="match status" value="1"/>
</dbReference>
<dbReference type="FunFam" id="1.10.1520.10:FF:000004">
    <property type="entry name" value="Endoribonuclease dicer-like 1"/>
    <property type="match status" value="1"/>
</dbReference>
<evidence type="ECO:0000256" key="3">
    <source>
        <dbReference type="ARBA" id="ARBA00022722"/>
    </source>
</evidence>
<comment type="cofactor">
    <cofactor evidence="2">
        <name>Mg(2+)</name>
        <dbReference type="ChEBI" id="CHEBI:18420"/>
    </cofactor>
</comment>
<feature type="domain" description="RNase III" evidence="11">
    <location>
        <begin position="66"/>
        <end position="183"/>
    </location>
</feature>
<dbReference type="InterPro" id="IPR036389">
    <property type="entry name" value="RNase_III_sf"/>
</dbReference>
<dbReference type="GO" id="GO:0005634">
    <property type="term" value="C:nucleus"/>
    <property type="evidence" value="ECO:0007669"/>
    <property type="project" value="TreeGrafter"/>
</dbReference>
<dbReference type="InterPro" id="IPR014720">
    <property type="entry name" value="dsRBD_dom"/>
</dbReference>
<sequence>MYVVGKRKIKMKRVADVVEALIGAYVSTGGETAGVMFLDWLGIKVDFRVSPYERGIHLNSEKFVNIKQLEALLGYSFNDPSLLVEALTHGSFMLPEIPRCYQRLEYLGDSVLDYVITVHLYSTYPRLSPGVITDMRSASVNNDCYALAAVKVGLHKHLLHDSNALQRDIANTLRNSDKFAPAFTYGWESETSFPKKVFDSIRPLLEPLVTPETLQLHPVRELHEACQKENYTLKKPTVSRDNNRISVTVEVKAGGKIYRHTSCADKKETAKRVASRAVLKSLKQASR</sequence>
<keyword evidence="3" id="KW-0540">Nuclease</keyword>
<evidence type="ECO:0000256" key="5">
    <source>
        <dbReference type="ARBA" id="ARBA00022759"/>
    </source>
</evidence>
<comment type="cofactor">
    <cofactor evidence="1">
        <name>Mn(2+)</name>
        <dbReference type="ChEBI" id="CHEBI:29035"/>
    </cofactor>
</comment>
<dbReference type="SMART" id="SM00535">
    <property type="entry name" value="RIBOc"/>
    <property type="match status" value="1"/>
</dbReference>
<evidence type="ECO:0000256" key="1">
    <source>
        <dbReference type="ARBA" id="ARBA00001936"/>
    </source>
</evidence>
<evidence type="ECO:0000313" key="12">
    <source>
        <dbReference type="EMBL" id="PKI45105.1"/>
    </source>
</evidence>
<dbReference type="PROSITE" id="PS50137">
    <property type="entry name" value="DS_RBD"/>
    <property type="match status" value="1"/>
</dbReference>
<dbReference type="Proteomes" id="UP000233551">
    <property type="component" value="Unassembled WGS sequence"/>
</dbReference>
<keyword evidence="5" id="KW-0255">Endonuclease</keyword>
<gene>
    <name evidence="12" type="ORF">CRG98_034489</name>
</gene>
<dbReference type="EMBL" id="PGOL01002778">
    <property type="protein sequence ID" value="PKI45105.1"/>
    <property type="molecule type" value="Genomic_DNA"/>
</dbReference>
<dbReference type="GO" id="GO:0004525">
    <property type="term" value="F:ribonuclease III activity"/>
    <property type="evidence" value="ECO:0007669"/>
    <property type="project" value="InterPro"/>
</dbReference>
<accession>A0A2I0IM87</accession>
<dbReference type="PANTHER" id="PTHR14950:SF70">
    <property type="entry name" value="ENDORIBONUCLEASE DICER HOMOLOG 2"/>
    <property type="match status" value="1"/>
</dbReference>
<keyword evidence="4" id="KW-0479">Metal-binding</keyword>
<protein>
    <submittedName>
        <fullName evidence="12">Uncharacterized protein</fullName>
    </submittedName>
</protein>
<dbReference type="InterPro" id="IPR000999">
    <property type="entry name" value="RNase_III_dom"/>
</dbReference>
<evidence type="ECO:0000256" key="7">
    <source>
        <dbReference type="ARBA" id="ARBA00022842"/>
    </source>
</evidence>
<dbReference type="AlphaFoldDB" id="A0A2I0IM87"/>
<evidence type="ECO:0000259" key="10">
    <source>
        <dbReference type="PROSITE" id="PS50137"/>
    </source>
</evidence>
<dbReference type="PROSITE" id="PS50142">
    <property type="entry name" value="RNASE_3_2"/>
    <property type="match status" value="1"/>
</dbReference>
<keyword evidence="7" id="KW-0460">Magnesium</keyword>
<evidence type="ECO:0000313" key="13">
    <source>
        <dbReference type="Proteomes" id="UP000233551"/>
    </source>
</evidence>
<dbReference type="CDD" id="cd00593">
    <property type="entry name" value="RIBOc"/>
    <property type="match status" value="1"/>
</dbReference>
<evidence type="ECO:0000256" key="6">
    <source>
        <dbReference type="ARBA" id="ARBA00022801"/>
    </source>
</evidence>
<dbReference type="SUPFAM" id="SSF54768">
    <property type="entry name" value="dsRNA-binding domain-like"/>
    <property type="match status" value="1"/>
</dbReference>
<dbReference type="GO" id="GO:0030422">
    <property type="term" value="P:siRNA processing"/>
    <property type="evidence" value="ECO:0007669"/>
    <property type="project" value="TreeGrafter"/>
</dbReference>
<keyword evidence="6" id="KW-0378">Hydrolase</keyword>
<dbReference type="Pfam" id="PF00636">
    <property type="entry name" value="Ribonuclease_3"/>
    <property type="match status" value="1"/>
</dbReference>
<organism evidence="12 13">
    <name type="scientific">Punica granatum</name>
    <name type="common">Pomegranate</name>
    <dbReference type="NCBI Taxonomy" id="22663"/>
    <lineage>
        <taxon>Eukaryota</taxon>
        <taxon>Viridiplantae</taxon>
        <taxon>Streptophyta</taxon>
        <taxon>Embryophyta</taxon>
        <taxon>Tracheophyta</taxon>
        <taxon>Spermatophyta</taxon>
        <taxon>Magnoliopsida</taxon>
        <taxon>eudicotyledons</taxon>
        <taxon>Gunneridae</taxon>
        <taxon>Pentapetalae</taxon>
        <taxon>rosids</taxon>
        <taxon>malvids</taxon>
        <taxon>Myrtales</taxon>
        <taxon>Lythraceae</taxon>
        <taxon>Punica</taxon>
    </lineage>
</organism>
<name>A0A2I0IM87_PUNGR</name>
<keyword evidence="8 9" id="KW-0694">RNA-binding</keyword>
<dbReference type="Pfam" id="PF00035">
    <property type="entry name" value="dsrm"/>
    <property type="match status" value="1"/>
</dbReference>
<evidence type="ECO:0000256" key="2">
    <source>
        <dbReference type="ARBA" id="ARBA00001946"/>
    </source>
</evidence>
<dbReference type="GO" id="GO:0005737">
    <property type="term" value="C:cytoplasm"/>
    <property type="evidence" value="ECO:0007669"/>
    <property type="project" value="TreeGrafter"/>
</dbReference>